<dbReference type="Proteomes" id="UP000321723">
    <property type="component" value="Unassembled WGS sequence"/>
</dbReference>
<reference evidence="2 4" key="2">
    <citation type="submission" date="2020-08" db="EMBL/GenBank/DDBJ databases">
        <title>Sequencing the genomes of 1000 actinobacteria strains.</title>
        <authorList>
            <person name="Klenk H.-P."/>
        </authorList>
    </citation>
    <scope>NUCLEOTIDE SEQUENCE [LARGE SCALE GENOMIC DNA]</scope>
    <source>
        <strain evidence="2 4">DSM 9581</strain>
    </source>
</reference>
<evidence type="ECO:0000313" key="4">
    <source>
        <dbReference type="Proteomes" id="UP000564629"/>
    </source>
</evidence>
<accession>A0A511FCZ3</accession>
<sequence>MTTSTLPHPTPALLTEPYAARLARWFDLHPDQAPARILATSECDECGTAMVHRATADLTDSFWHATDATTTGGAVPNGQPDAETWLNWAAQHDIAAYSAAKAHRSLIGMYPWQHAHRPRPVSTADEDVAAMHASFVAAYGVEPSELVTTPVRPR</sequence>
<evidence type="ECO:0000313" key="1">
    <source>
        <dbReference type="EMBL" id="GEL47073.1"/>
    </source>
</evidence>
<comment type="caution">
    <text evidence="1">The sequence shown here is derived from an EMBL/GenBank/DDBJ whole genome shotgun (WGS) entry which is preliminary data.</text>
</comment>
<organism evidence="1 3">
    <name type="scientific">Cellulomonas hominis</name>
    <dbReference type="NCBI Taxonomy" id="156981"/>
    <lineage>
        <taxon>Bacteria</taxon>
        <taxon>Bacillati</taxon>
        <taxon>Actinomycetota</taxon>
        <taxon>Actinomycetes</taxon>
        <taxon>Micrococcales</taxon>
        <taxon>Cellulomonadaceae</taxon>
        <taxon>Cellulomonas</taxon>
    </lineage>
</organism>
<dbReference type="EMBL" id="JACHDN010000001">
    <property type="protein sequence ID" value="MBB5474688.1"/>
    <property type="molecule type" value="Genomic_DNA"/>
</dbReference>
<protein>
    <submittedName>
        <fullName evidence="1">Uncharacterized protein</fullName>
    </submittedName>
</protein>
<dbReference type="RefSeq" id="WP_146837857.1">
    <property type="nucleotide sequence ID" value="NZ_BJVQ01000029.1"/>
</dbReference>
<reference evidence="1 3" key="1">
    <citation type="submission" date="2019-07" db="EMBL/GenBank/DDBJ databases">
        <title>Whole genome shotgun sequence of Cellulomonas hominis NBRC 16055.</title>
        <authorList>
            <person name="Hosoyama A."/>
            <person name="Uohara A."/>
            <person name="Ohji S."/>
            <person name="Ichikawa N."/>
        </authorList>
    </citation>
    <scope>NUCLEOTIDE SEQUENCE [LARGE SCALE GENOMIC DNA]</scope>
    <source>
        <strain evidence="1 3">NBRC 16055</strain>
    </source>
</reference>
<dbReference type="EMBL" id="BJVQ01000029">
    <property type="protein sequence ID" value="GEL47073.1"/>
    <property type="molecule type" value="Genomic_DNA"/>
</dbReference>
<evidence type="ECO:0000313" key="3">
    <source>
        <dbReference type="Proteomes" id="UP000321723"/>
    </source>
</evidence>
<dbReference type="Proteomes" id="UP000564629">
    <property type="component" value="Unassembled WGS sequence"/>
</dbReference>
<gene>
    <name evidence="1" type="ORF">CHO01_21890</name>
    <name evidence="2" type="ORF">HNR08_003424</name>
</gene>
<dbReference type="OrthoDB" id="4610560at2"/>
<keyword evidence="3" id="KW-1185">Reference proteome</keyword>
<name>A0A511FCZ3_9CELL</name>
<evidence type="ECO:0000313" key="2">
    <source>
        <dbReference type="EMBL" id="MBB5474688.1"/>
    </source>
</evidence>
<proteinExistence type="predicted"/>
<dbReference type="AlphaFoldDB" id="A0A511FCZ3"/>